<comment type="caution">
    <text evidence="2">The sequence shown here is derived from an EMBL/GenBank/DDBJ whole genome shotgun (WGS) entry which is preliminary data.</text>
</comment>
<dbReference type="OrthoDB" id="9811293at2"/>
<evidence type="ECO:0000313" key="2">
    <source>
        <dbReference type="EMBL" id="PWD98194.1"/>
    </source>
</evidence>
<dbReference type="Pfam" id="PF04240">
    <property type="entry name" value="Caroten_synth"/>
    <property type="match status" value="1"/>
</dbReference>
<keyword evidence="1" id="KW-1133">Transmembrane helix</keyword>
<proteinExistence type="predicted"/>
<dbReference type="RefSeq" id="WP_109265688.1">
    <property type="nucleotide sequence ID" value="NZ_QEWP01000018.1"/>
</dbReference>
<feature type="transmembrane region" description="Helical" evidence="1">
    <location>
        <begin position="140"/>
        <end position="163"/>
    </location>
</feature>
<dbReference type="PANTHER" id="PTHR39419">
    <property type="entry name" value="SLL0814 PROTEIN"/>
    <property type="match status" value="1"/>
</dbReference>
<dbReference type="Proteomes" id="UP000244956">
    <property type="component" value="Unassembled WGS sequence"/>
</dbReference>
<dbReference type="PANTHER" id="PTHR39419:SF1">
    <property type="entry name" value="SLL0814 PROTEIN"/>
    <property type="match status" value="1"/>
</dbReference>
<feature type="transmembrane region" description="Helical" evidence="1">
    <location>
        <begin position="175"/>
        <end position="192"/>
    </location>
</feature>
<keyword evidence="1" id="KW-0812">Transmembrane</keyword>
<protein>
    <submittedName>
        <fullName evidence="2">Carotenoid biosynthesis protein</fullName>
    </submittedName>
</protein>
<feature type="transmembrane region" description="Helical" evidence="1">
    <location>
        <begin position="21"/>
        <end position="38"/>
    </location>
</feature>
<keyword evidence="1" id="KW-0472">Membrane</keyword>
<feature type="transmembrane region" description="Helical" evidence="1">
    <location>
        <begin position="204"/>
        <end position="222"/>
    </location>
</feature>
<feature type="transmembrane region" description="Helical" evidence="1">
    <location>
        <begin position="73"/>
        <end position="94"/>
    </location>
</feature>
<keyword evidence="3" id="KW-1185">Reference proteome</keyword>
<accession>A0A2U2B579</accession>
<organism evidence="2 3">
    <name type="scientific">Marinilabilia rubra</name>
    <dbReference type="NCBI Taxonomy" id="2162893"/>
    <lineage>
        <taxon>Bacteria</taxon>
        <taxon>Pseudomonadati</taxon>
        <taxon>Bacteroidota</taxon>
        <taxon>Bacteroidia</taxon>
        <taxon>Marinilabiliales</taxon>
        <taxon>Marinilabiliaceae</taxon>
        <taxon>Marinilabilia</taxon>
    </lineage>
</organism>
<dbReference type="AlphaFoldDB" id="A0A2U2B579"/>
<feature type="transmembrane region" description="Helical" evidence="1">
    <location>
        <begin position="106"/>
        <end position="128"/>
    </location>
</feature>
<dbReference type="EMBL" id="QEWP01000018">
    <property type="protein sequence ID" value="PWD98194.1"/>
    <property type="molecule type" value="Genomic_DNA"/>
</dbReference>
<feature type="transmembrane region" description="Helical" evidence="1">
    <location>
        <begin position="44"/>
        <end position="61"/>
    </location>
</feature>
<evidence type="ECO:0000313" key="3">
    <source>
        <dbReference type="Proteomes" id="UP000244956"/>
    </source>
</evidence>
<name>A0A2U2B579_9BACT</name>
<reference evidence="2 3" key="1">
    <citation type="submission" date="2018-05" db="EMBL/GenBank/DDBJ databases">
        <title>Marinilabilia rubrum sp. nov., isolated from saltern sediment.</title>
        <authorList>
            <person name="Zhang R."/>
        </authorList>
    </citation>
    <scope>NUCLEOTIDE SEQUENCE [LARGE SCALE GENOMIC DNA]</scope>
    <source>
        <strain evidence="2 3">WTE16</strain>
    </source>
</reference>
<gene>
    <name evidence="2" type="ORF">DDZ16_17025</name>
</gene>
<dbReference type="InterPro" id="IPR007354">
    <property type="entry name" value="CruF-like"/>
</dbReference>
<sequence>MRDQISNFTKKHINSSKINRFWIIYYAVGVAGFAIPYSRELFTNLIGLSIFMSIVLLFLFHKKWDAGFIISSLFVFLGGFFIEAIGVSSGIIFGEYQYGEALGPKIFHTPVLIGLNWWMLIYIIWQIVQKAVTDTPTQLLLGATIMTGYDVFLEPIAMATNMWGWKGQIVPVQNYLAWFIISFIFFSIFKVSKNSYNNPVAERLIVSQIAFFVLLNLINQTTGL</sequence>
<evidence type="ECO:0000256" key="1">
    <source>
        <dbReference type="SAM" id="Phobius"/>
    </source>
</evidence>